<sequence>MECSDGVWRVMRQDEQVGETTIEEAADWPWLNGRFAAGPAFPDLEPLFVQELALMLGPSPRGGAARTVPSPSAPRPSPPRRRPVRPAAGPPATRPAPRRAGRVT</sequence>
<comment type="caution">
    <text evidence="2">The sequence shown here is derived from an EMBL/GenBank/DDBJ whole genome shotgun (WGS) entry which is preliminary data.</text>
</comment>
<evidence type="ECO:0000313" key="2">
    <source>
        <dbReference type="EMBL" id="GAA0316438.1"/>
    </source>
</evidence>
<organism evidence="2 3">
    <name type="scientific">Actinoallomurus spadix</name>
    <dbReference type="NCBI Taxonomy" id="79912"/>
    <lineage>
        <taxon>Bacteria</taxon>
        <taxon>Bacillati</taxon>
        <taxon>Actinomycetota</taxon>
        <taxon>Actinomycetes</taxon>
        <taxon>Streptosporangiales</taxon>
        <taxon>Thermomonosporaceae</taxon>
        <taxon>Actinoallomurus</taxon>
    </lineage>
</organism>
<evidence type="ECO:0000256" key="1">
    <source>
        <dbReference type="SAM" id="MobiDB-lite"/>
    </source>
</evidence>
<keyword evidence="3" id="KW-1185">Reference proteome</keyword>
<gene>
    <name evidence="2" type="ORF">GCM10010151_02980</name>
</gene>
<reference evidence="2 3" key="1">
    <citation type="journal article" date="2019" name="Int. J. Syst. Evol. Microbiol.">
        <title>The Global Catalogue of Microorganisms (GCM) 10K type strain sequencing project: providing services to taxonomists for standard genome sequencing and annotation.</title>
        <authorList>
            <consortium name="The Broad Institute Genomics Platform"/>
            <consortium name="The Broad Institute Genome Sequencing Center for Infectious Disease"/>
            <person name="Wu L."/>
            <person name="Ma J."/>
        </authorList>
    </citation>
    <scope>NUCLEOTIDE SEQUENCE [LARGE SCALE GENOMIC DNA]</scope>
    <source>
        <strain evidence="2 3">JCM 3146</strain>
    </source>
</reference>
<evidence type="ECO:0000313" key="3">
    <source>
        <dbReference type="Proteomes" id="UP001501822"/>
    </source>
</evidence>
<feature type="region of interest" description="Disordered" evidence="1">
    <location>
        <begin position="58"/>
        <end position="104"/>
    </location>
</feature>
<proteinExistence type="predicted"/>
<protein>
    <submittedName>
        <fullName evidence="2">Uncharacterized protein</fullName>
    </submittedName>
</protein>
<name>A0ABN0VSV5_9ACTN</name>
<dbReference type="Proteomes" id="UP001501822">
    <property type="component" value="Unassembled WGS sequence"/>
</dbReference>
<dbReference type="EMBL" id="BAAABM010000004">
    <property type="protein sequence ID" value="GAA0316438.1"/>
    <property type="molecule type" value="Genomic_DNA"/>
</dbReference>
<accession>A0ABN0VSV5</accession>